<accession>A0A850HG97</accession>
<evidence type="ECO:0000313" key="11">
    <source>
        <dbReference type="Proteomes" id="UP000546031"/>
    </source>
</evidence>
<evidence type="ECO:0000256" key="2">
    <source>
        <dbReference type="ARBA" id="ARBA00012438"/>
    </source>
</evidence>
<keyword evidence="8" id="KW-1133">Transmembrane helix</keyword>
<dbReference type="Pfam" id="PF00512">
    <property type="entry name" value="HisKA"/>
    <property type="match status" value="1"/>
</dbReference>
<dbReference type="SMART" id="SM00388">
    <property type="entry name" value="HisKA"/>
    <property type="match status" value="1"/>
</dbReference>
<dbReference type="InterPro" id="IPR036890">
    <property type="entry name" value="HATPase_C_sf"/>
</dbReference>
<dbReference type="PRINTS" id="PR00344">
    <property type="entry name" value="BCTRLSENSOR"/>
</dbReference>
<evidence type="ECO:0000256" key="6">
    <source>
        <dbReference type="ARBA" id="ARBA00023012"/>
    </source>
</evidence>
<comment type="catalytic activity">
    <reaction evidence="1">
        <text>ATP + protein L-histidine = ADP + protein N-phospho-L-histidine.</text>
        <dbReference type="EC" id="2.7.13.3"/>
    </reaction>
</comment>
<dbReference type="InterPro" id="IPR005467">
    <property type="entry name" value="His_kinase_dom"/>
</dbReference>
<evidence type="ECO:0000256" key="8">
    <source>
        <dbReference type="SAM" id="Phobius"/>
    </source>
</evidence>
<feature type="transmembrane region" description="Helical" evidence="8">
    <location>
        <begin position="12"/>
        <end position="45"/>
    </location>
</feature>
<dbReference type="PROSITE" id="PS50109">
    <property type="entry name" value="HIS_KIN"/>
    <property type="match status" value="1"/>
</dbReference>
<organism evidence="10 11">
    <name type="scientific">Altererythrobacter lutimaris</name>
    <dbReference type="NCBI Taxonomy" id="2743979"/>
    <lineage>
        <taxon>Bacteria</taxon>
        <taxon>Pseudomonadati</taxon>
        <taxon>Pseudomonadota</taxon>
        <taxon>Alphaproteobacteria</taxon>
        <taxon>Sphingomonadales</taxon>
        <taxon>Erythrobacteraceae</taxon>
        <taxon>Altererythrobacter</taxon>
    </lineage>
</organism>
<dbReference type="GO" id="GO:0004721">
    <property type="term" value="F:phosphoprotein phosphatase activity"/>
    <property type="evidence" value="ECO:0007669"/>
    <property type="project" value="TreeGrafter"/>
</dbReference>
<keyword evidence="5 10" id="KW-0418">Kinase</keyword>
<keyword evidence="8" id="KW-0812">Transmembrane</keyword>
<keyword evidence="11" id="KW-1185">Reference proteome</keyword>
<evidence type="ECO:0000256" key="4">
    <source>
        <dbReference type="ARBA" id="ARBA00022679"/>
    </source>
</evidence>
<feature type="domain" description="Histidine kinase" evidence="9">
    <location>
        <begin position="174"/>
        <end position="391"/>
    </location>
</feature>
<evidence type="ECO:0000256" key="1">
    <source>
        <dbReference type="ARBA" id="ARBA00000085"/>
    </source>
</evidence>
<dbReference type="Proteomes" id="UP000546031">
    <property type="component" value="Unassembled WGS sequence"/>
</dbReference>
<reference evidence="10 11" key="1">
    <citation type="submission" date="2020-06" db="EMBL/GenBank/DDBJ databases">
        <title>Altererythrobacter lutimaris sp. nov., a marine bacterium isolated from a tidal flat.</title>
        <authorList>
            <person name="Kim D."/>
            <person name="Yoo Y."/>
            <person name="Kim J.-J."/>
        </authorList>
    </citation>
    <scope>NUCLEOTIDE SEQUENCE [LARGE SCALE GENOMIC DNA]</scope>
    <source>
        <strain evidence="10 11">JGD-16</strain>
    </source>
</reference>
<dbReference type="InterPro" id="IPR003594">
    <property type="entry name" value="HATPase_dom"/>
</dbReference>
<dbReference type="Gene3D" id="3.30.565.10">
    <property type="entry name" value="Histidine kinase-like ATPase, C-terminal domain"/>
    <property type="match status" value="1"/>
</dbReference>
<evidence type="ECO:0000256" key="5">
    <source>
        <dbReference type="ARBA" id="ARBA00022777"/>
    </source>
</evidence>
<evidence type="ECO:0000313" key="10">
    <source>
        <dbReference type="EMBL" id="NVE93682.1"/>
    </source>
</evidence>
<comment type="caution">
    <text evidence="10">The sequence shown here is derived from an EMBL/GenBank/DDBJ whole genome shotgun (WGS) entry which is preliminary data.</text>
</comment>
<dbReference type="SUPFAM" id="SSF55874">
    <property type="entry name" value="ATPase domain of HSP90 chaperone/DNA topoisomerase II/histidine kinase"/>
    <property type="match status" value="1"/>
</dbReference>
<dbReference type="CDD" id="cd00082">
    <property type="entry name" value="HisKA"/>
    <property type="match status" value="1"/>
</dbReference>
<dbReference type="FunFam" id="3.30.565.10:FF:000006">
    <property type="entry name" value="Sensor histidine kinase WalK"/>
    <property type="match status" value="1"/>
</dbReference>
<dbReference type="CDD" id="cd00075">
    <property type="entry name" value="HATPase"/>
    <property type="match status" value="1"/>
</dbReference>
<dbReference type="GO" id="GO:0000155">
    <property type="term" value="F:phosphorelay sensor kinase activity"/>
    <property type="evidence" value="ECO:0007669"/>
    <property type="project" value="InterPro"/>
</dbReference>
<gene>
    <name evidence="10" type="ORF">HUO12_02100</name>
</gene>
<dbReference type="SUPFAM" id="SSF47384">
    <property type="entry name" value="Homodimeric domain of signal transducing histidine kinase"/>
    <property type="match status" value="1"/>
</dbReference>
<sequence length="394" mass="42985">MESRTTPPYTGMILALVSCIALAFFGLHPVAAVAVLIVWIGSLFLTSEKPPDTRSKRQKSSLDLETIGALIENAQSPLLITNRNKVSIANHSARRVLGGHVVGQDTRVIFRQPQAVALFSSSRDGSAVVRGLARRRDIWRINRQTIDGDMAIIELTNKTAEADISRAHTDFVANASHELRTPLAAIIGYVETLSDTPDHLGTDTAQKFLDTILREAQRMRNLVSDLMSLSRVEAEKHDEPDETIALAGLIKRAANDAAGSERKDRIALELETELTIRGDTQQLEQLVRNLVDNALKYGGESSPVTVSLEKGIGGHARFAVQDKGEGIPAEHLPHLTRRFYRTDPGRSRASGGTGLGLAIVKHIVERHRGKLDISSTPGEGTKVTVRFPLLQESA</sequence>
<dbReference type="PANTHER" id="PTHR45453:SF1">
    <property type="entry name" value="PHOSPHATE REGULON SENSOR PROTEIN PHOR"/>
    <property type="match status" value="1"/>
</dbReference>
<dbReference type="RefSeq" id="WP_176272034.1">
    <property type="nucleotide sequence ID" value="NZ_JABWTA010000001.1"/>
</dbReference>
<evidence type="ECO:0000259" key="9">
    <source>
        <dbReference type="PROSITE" id="PS50109"/>
    </source>
</evidence>
<dbReference type="Pfam" id="PF02518">
    <property type="entry name" value="HATPase_c"/>
    <property type="match status" value="1"/>
</dbReference>
<dbReference type="PANTHER" id="PTHR45453">
    <property type="entry name" value="PHOSPHATE REGULON SENSOR PROTEIN PHOR"/>
    <property type="match status" value="1"/>
</dbReference>
<dbReference type="InterPro" id="IPR050351">
    <property type="entry name" value="BphY/WalK/GraS-like"/>
</dbReference>
<proteinExistence type="predicted"/>
<keyword evidence="6" id="KW-0902">Two-component regulatory system</keyword>
<dbReference type="InterPro" id="IPR036097">
    <property type="entry name" value="HisK_dim/P_sf"/>
</dbReference>
<dbReference type="EMBL" id="JABWTA010000001">
    <property type="protein sequence ID" value="NVE93682.1"/>
    <property type="molecule type" value="Genomic_DNA"/>
</dbReference>
<evidence type="ECO:0000256" key="7">
    <source>
        <dbReference type="ARBA" id="ARBA00023136"/>
    </source>
</evidence>
<keyword evidence="3" id="KW-0597">Phosphoprotein</keyword>
<name>A0A850HG97_9SPHN</name>
<dbReference type="GO" id="GO:0016036">
    <property type="term" value="P:cellular response to phosphate starvation"/>
    <property type="evidence" value="ECO:0007669"/>
    <property type="project" value="TreeGrafter"/>
</dbReference>
<dbReference type="GO" id="GO:0005886">
    <property type="term" value="C:plasma membrane"/>
    <property type="evidence" value="ECO:0007669"/>
    <property type="project" value="TreeGrafter"/>
</dbReference>
<keyword evidence="7 8" id="KW-0472">Membrane</keyword>
<dbReference type="EC" id="2.7.13.3" evidence="2"/>
<dbReference type="InterPro" id="IPR003661">
    <property type="entry name" value="HisK_dim/P_dom"/>
</dbReference>
<dbReference type="InterPro" id="IPR004358">
    <property type="entry name" value="Sig_transdc_His_kin-like_C"/>
</dbReference>
<protein>
    <recommendedName>
        <fullName evidence="2">histidine kinase</fullName>
        <ecNumber evidence="2">2.7.13.3</ecNumber>
    </recommendedName>
</protein>
<dbReference type="SMART" id="SM00387">
    <property type="entry name" value="HATPase_c"/>
    <property type="match status" value="1"/>
</dbReference>
<dbReference type="FunFam" id="1.10.287.130:FF:000001">
    <property type="entry name" value="Two-component sensor histidine kinase"/>
    <property type="match status" value="1"/>
</dbReference>
<dbReference type="Gene3D" id="1.10.287.130">
    <property type="match status" value="1"/>
</dbReference>
<dbReference type="PROSITE" id="PS51257">
    <property type="entry name" value="PROKAR_LIPOPROTEIN"/>
    <property type="match status" value="1"/>
</dbReference>
<dbReference type="AlphaFoldDB" id="A0A850HG97"/>
<evidence type="ECO:0000256" key="3">
    <source>
        <dbReference type="ARBA" id="ARBA00022553"/>
    </source>
</evidence>
<keyword evidence="4" id="KW-0808">Transferase</keyword>